<feature type="signal peptide" evidence="4">
    <location>
        <begin position="1"/>
        <end position="20"/>
    </location>
</feature>
<feature type="chain" id="PRO_5042230022" description="CUB domain-containing protein" evidence="4">
    <location>
        <begin position="21"/>
        <end position="798"/>
    </location>
</feature>
<evidence type="ECO:0000259" key="5">
    <source>
        <dbReference type="PROSITE" id="PS01180"/>
    </source>
</evidence>
<comment type="caution">
    <text evidence="2">Lacks conserved residue(s) required for the propagation of feature annotation.</text>
</comment>
<feature type="domain" description="CUB" evidence="5">
    <location>
        <begin position="490"/>
        <end position="606"/>
    </location>
</feature>
<protein>
    <recommendedName>
        <fullName evidence="5">CUB domain-containing protein</fullName>
    </recommendedName>
</protein>
<accession>A0AAD9JYJ2</accession>
<dbReference type="EMBL" id="JAODUP010000122">
    <property type="protein sequence ID" value="KAK2161060.1"/>
    <property type="molecule type" value="Genomic_DNA"/>
</dbReference>
<dbReference type="Gene3D" id="2.60.120.740">
    <property type="match status" value="2"/>
</dbReference>
<dbReference type="Gene3D" id="2.60.120.290">
    <property type="entry name" value="Spermadhesin, CUB domain"/>
    <property type="match status" value="1"/>
</dbReference>
<keyword evidence="1" id="KW-1015">Disulfide bond</keyword>
<dbReference type="SUPFAM" id="SSF49854">
    <property type="entry name" value="Spermadhesin, CUB domain"/>
    <property type="match status" value="1"/>
</dbReference>
<dbReference type="PANTHER" id="PTHR46780">
    <property type="entry name" value="PROTEIN EVA-1"/>
    <property type="match status" value="1"/>
</dbReference>
<feature type="transmembrane region" description="Helical" evidence="3">
    <location>
        <begin position="675"/>
        <end position="700"/>
    </location>
</feature>
<evidence type="ECO:0000256" key="2">
    <source>
        <dbReference type="PROSITE-ProRule" id="PRU00059"/>
    </source>
</evidence>
<dbReference type="Proteomes" id="UP001208570">
    <property type="component" value="Unassembled WGS sequence"/>
</dbReference>
<dbReference type="InterPro" id="IPR043159">
    <property type="entry name" value="Lectin_gal-bd_sf"/>
</dbReference>
<keyword evidence="7" id="KW-1185">Reference proteome</keyword>
<reference evidence="6" key="1">
    <citation type="journal article" date="2023" name="Mol. Biol. Evol.">
        <title>Third-Generation Sequencing Reveals the Adaptive Role of the Epigenome in Three Deep-Sea Polychaetes.</title>
        <authorList>
            <person name="Perez M."/>
            <person name="Aroh O."/>
            <person name="Sun Y."/>
            <person name="Lan Y."/>
            <person name="Juniper S.K."/>
            <person name="Young C.R."/>
            <person name="Angers B."/>
            <person name="Qian P.Y."/>
        </authorList>
    </citation>
    <scope>NUCLEOTIDE SEQUENCE</scope>
    <source>
        <strain evidence="6">P08H-3</strain>
    </source>
</reference>
<keyword evidence="3" id="KW-0812">Transmembrane</keyword>
<organism evidence="6 7">
    <name type="scientific">Paralvinella palmiformis</name>
    <dbReference type="NCBI Taxonomy" id="53620"/>
    <lineage>
        <taxon>Eukaryota</taxon>
        <taxon>Metazoa</taxon>
        <taxon>Spiralia</taxon>
        <taxon>Lophotrochozoa</taxon>
        <taxon>Annelida</taxon>
        <taxon>Polychaeta</taxon>
        <taxon>Sedentaria</taxon>
        <taxon>Canalipalpata</taxon>
        <taxon>Terebellida</taxon>
        <taxon>Terebelliformia</taxon>
        <taxon>Alvinellidae</taxon>
        <taxon>Paralvinella</taxon>
    </lineage>
</organism>
<evidence type="ECO:0000256" key="4">
    <source>
        <dbReference type="SAM" id="SignalP"/>
    </source>
</evidence>
<dbReference type="CDD" id="cd22823">
    <property type="entry name" value="Gal_Rha_Lectin"/>
    <property type="match status" value="2"/>
</dbReference>
<keyword evidence="3" id="KW-0472">Membrane</keyword>
<sequence length="798" mass="89222">MSGLFVMITVLISSMGYGTSTDICFGEQGKLTCNRDQVILMTSAEYGHMTGGQCIREEDPRYRGCSNDVLPLFDKWCSGKRECKFDTSNKALERLNVNCPSFIRTFTKLEHSCIKVKTACSSNRITTLTDTAGYLSSYVTRTRGCGSSTSPWIISANPGQTIELELIDFSANEDNSKIISCRVIYGFILERALGINHTICAGSSRQTALYTSKTNSVEIRMIKDNRKGKTEFLIKFEVIGCAEFSPPAHAWYKREGIKAIIGCENNDKEWTIVCSGNKWTGDTGNCTNTVIQGTAVVPRPKKLPFTSVVIMAGIIGVTVVLSVVVIVIGVVYVKKYRMRQETKRATLVHKTYSTLDRNIQAYYRPVTMDQSVDNRTLWDIPPSTHPEVAGKDICFDDESRLSCGRDEVIMMTSAEYGNMEGGHCIEEVDPRYRGCADDVLPLFDKWCSGKQECTFDTSDKELKIIHINCPKFILKYTRVHHTCVEVRSVCSPKPLTDPSGYLSSHIANTIRCGSPSSPWVISANPGQIIQLELIDFTTIRPTSNIISCRYVYGFILERSLGINQTICAGNRRQVALYTSKTNLIEIQLLKSDKRVEGEFLIEFEVVGCAEISPPPHAWYKREGNKAIIGCEDNDKEWTVTCTGNRWEGEIGNCTKSVNQKEPISRKPQKPGFTSVVIIAGIIGSAVVLSVIAIVTGVVYVKKYRMHQETKRAALVHKTYSTIDRNIQAYYRPVTMDQSVDNRTLWDIPPSTHPEGHTMSSDDQCICATLQMRNNVDNDKRTEITSLERQSLYSSIKSN</sequence>
<dbReference type="PROSITE" id="PS01180">
    <property type="entry name" value="CUB"/>
    <property type="match status" value="2"/>
</dbReference>
<comment type="caution">
    <text evidence="6">The sequence shown here is derived from an EMBL/GenBank/DDBJ whole genome shotgun (WGS) entry which is preliminary data.</text>
</comment>
<keyword evidence="4" id="KW-0732">Signal</keyword>
<evidence type="ECO:0000256" key="1">
    <source>
        <dbReference type="ARBA" id="ARBA00023157"/>
    </source>
</evidence>
<feature type="domain" description="CUB" evidence="5">
    <location>
        <begin position="120"/>
        <end position="239"/>
    </location>
</feature>
<name>A0AAD9JYJ2_9ANNE</name>
<evidence type="ECO:0000313" key="6">
    <source>
        <dbReference type="EMBL" id="KAK2161060.1"/>
    </source>
</evidence>
<gene>
    <name evidence="6" type="ORF">LSH36_122g09071</name>
</gene>
<feature type="transmembrane region" description="Helical" evidence="3">
    <location>
        <begin position="308"/>
        <end position="333"/>
    </location>
</feature>
<keyword evidence="3" id="KW-1133">Transmembrane helix</keyword>
<dbReference type="InterPro" id="IPR035914">
    <property type="entry name" value="Sperma_CUB_dom_sf"/>
</dbReference>
<dbReference type="AlphaFoldDB" id="A0AAD9JYJ2"/>
<dbReference type="InterPro" id="IPR000859">
    <property type="entry name" value="CUB_dom"/>
</dbReference>
<proteinExistence type="predicted"/>
<evidence type="ECO:0000256" key="3">
    <source>
        <dbReference type="SAM" id="Phobius"/>
    </source>
</evidence>
<evidence type="ECO:0000313" key="7">
    <source>
        <dbReference type="Proteomes" id="UP001208570"/>
    </source>
</evidence>